<dbReference type="SUPFAM" id="SSF51182">
    <property type="entry name" value="RmlC-like cupins"/>
    <property type="match status" value="1"/>
</dbReference>
<dbReference type="InterPro" id="IPR009057">
    <property type="entry name" value="Homeodomain-like_sf"/>
</dbReference>
<protein>
    <submittedName>
        <fullName evidence="5">AraC-type DNA-binding protein</fullName>
    </submittedName>
</protein>
<dbReference type="PROSITE" id="PS01124">
    <property type="entry name" value="HTH_ARAC_FAMILY_2"/>
    <property type="match status" value="1"/>
</dbReference>
<keyword evidence="6" id="KW-1185">Reference proteome</keyword>
<dbReference type="GO" id="GO:0003700">
    <property type="term" value="F:DNA-binding transcription factor activity"/>
    <property type="evidence" value="ECO:0007669"/>
    <property type="project" value="InterPro"/>
</dbReference>
<proteinExistence type="predicted"/>
<dbReference type="Pfam" id="PF02311">
    <property type="entry name" value="AraC_binding"/>
    <property type="match status" value="1"/>
</dbReference>
<dbReference type="InterPro" id="IPR003313">
    <property type="entry name" value="AraC-bd"/>
</dbReference>
<dbReference type="InterPro" id="IPR018060">
    <property type="entry name" value="HTH_AraC"/>
</dbReference>
<dbReference type="RefSeq" id="WP_093305261.1">
    <property type="nucleotide sequence ID" value="NZ_FOOH01000017.1"/>
</dbReference>
<dbReference type="SMART" id="SM00342">
    <property type="entry name" value="HTH_ARAC"/>
    <property type="match status" value="1"/>
</dbReference>
<evidence type="ECO:0000259" key="4">
    <source>
        <dbReference type="PROSITE" id="PS01124"/>
    </source>
</evidence>
<dbReference type="Proteomes" id="UP000199116">
    <property type="component" value="Unassembled WGS sequence"/>
</dbReference>
<dbReference type="Pfam" id="PF12833">
    <property type="entry name" value="HTH_18"/>
    <property type="match status" value="1"/>
</dbReference>
<dbReference type="Gene3D" id="2.60.120.10">
    <property type="entry name" value="Jelly Rolls"/>
    <property type="match status" value="1"/>
</dbReference>
<reference evidence="6" key="1">
    <citation type="submission" date="2016-10" db="EMBL/GenBank/DDBJ databases">
        <authorList>
            <person name="Varghese N."/>
            <person name="Submissions S."/>
        </authorList>
    </citation>
    <scope>NUCLEOTIDE SEQUENCE [LARGE SCALE GENOMIC DNA]</scope>
    <source>
        <strain evidence="6">DSM 23515</strain>
    </source>
</reference>
<dbReference type="InterPro" id="IPR018062">
    <property type="entry name" value="HTH_AraC-typ_CS"/>
</dbReference>
<gene>
    <name evidence="5" type="ORF">SAMN04488033_1174</name>
</gene>
<organism evidence="5 6">
    <name type="scientific">Salegentibacter agarivorans</name>
    <dbReference type="NCBI Taxonomy" id="345907"/>
    <lineage>
        <taxon>Bacteria</taxon>
        <taxon>Pseudomonadati</taxon>
        <taxon>Bacteroidota</taxon>
        <taxon>Flavobacteriia</taxon>
        <taxon>Flavobacteriales</taxon>
        <taxon>Flavobacteriaceae</taxon>
        <taxon>Salegentibacter</taxon>
    </lineage>
</organism>
<dbReference type="InterPro" id="IPR011051">
    <property type="entry name" value="RmlC_Cupin_sf"/>
</dbReference>
<sequence length="279" mass="32747">MKLHFLHKNLKSNFEFSHHKERQFLRLWHYHPEIELVYIKQGKGTLFAGDFIGTFEEGNLFLIGKNIPHMFQSSSKNFSEAYVLHLNQLFFEAIESSKEEFQYIRLIHNLSERGATFHSFKKNKIENLLFQLRELPVPLQAINILQVFYSLSVHSNNTYLGSVNWLNHHQVSDQRLSEVMEFLMLNFKEDISLEKIAGIAGMNKTAFCRFFKQHTGKSFITYLNELRINYSCKLLKEVHSNYSISKSCFASGFNSLSYYNRIFKKSTGLTPSEYLKNNI</sequence>
<evidence type="ECO:0000256" key="1">
    <source>
        <dbReference type="ARBA" id="ARBA00023015"/>
    </source>
</evidence>
<evidence type="ECO:0000313" key="5">
    <source>
        <dbReference type="EMBL" id="SFF96655.1"/>
    </source>
</evidence>
<dbReference type="GO" id="GO:0043565">
    <property type="term" value="F:sequence-specific DNA binding"/>
    <property type="evidence" value="ECO:0007669"/>
    <property type="project" value="InterPro"/>
</dbReference>
<keyword evidence="3" id="KW-0804">Transcription</keyword>
<dbReference type="AlphaFoldDB" id="A0A1I2MYH9"/>
<evidence type="ECO:0000256" key="2">
    <source>
        <dbReference type="ARBA" id="ARBA00023125"/>
    </source>
</evidence>
<keyword evidence="1" id="KW-0805">Transcription regulation</keyword>
<keyword evidence="2 5" id="KW-0238">DNA-binding</keyword>
<evidence type="ECO:0000313" key="6">
    <source>
        <dbReference type="Proteomes" id="UP000199116"/>
    </source>
</evidence>
<dbReference type="EMBL" id="FOOH01000017">
    <property type="protein sequence ID" value="SFF96655.1"/>
    <property type="molecule type" value="Genomic_DNA"/>
</dbReference>
<accession>A0A1I2MYH9</accession>
<dbReference type="PROSITE" id="PS00041">
    <property type="entry name" value="HTH_ARAC_FAMILY_1"/>
    <property type="match status" value="1"/>
</dbReference>
<evidence type="ECO:0000256" key="3">
    <source>
        <dbReference type="ARBA" id="ARBA00023163"/>
    </source>
</evidence>
<feature type="domain" description="HTH araC/xylS-type" evidence="4">
    <location>
        <begin position="177"/>
        <end position="277"/>
    </location>
</feature>
<dbReference type="PANTHER" id="PTHR43280">
    <property type="entry name" value="ARAC-FAMILY TRANSCRIPTIONAL REGULATOR"/>
    <property type="match status" value="1"/>
</dbReference>
<dbReference type="PANTHER" id="PTHR43280:SF27">
    <property type="entry name" value="TRANSCRIPTIONAL REGULATOR MTLR"/>
    <property type="match status" value="1"/>
</dbReference>
<dbReference type="SUPFAM" id="SSF46689">
    <property type="entry name" value="Homeodomain-like"/>
    <property type="match status" value="2"/>
</dbReference>
<dbReference type="InterPro" id="IPR014710">
    <property type="entry name" value="RmlC-like_jellyroll"/>
</dbReference>
<name>A0A1I2MYH9_9FLAO</name>
<dbReference type="Gene3D" id="1.10.10.60">
    <property type="entry name" value="Homeodomain-like"/>
    <property type="match status" value="2"/>
</dbReference>